<dbReference type="Gene3D" id="1.10.260.40">
    <property type="entry name" value="lambda repressor-like DNA-binding domains"/>
    <property type="match status" value="1"/>
</dbReference>
<organism evidence="2 3">
    <name type="scientific">Pararhizobium polonicum</name>
    <dbReference type="NCBI Taxonomy" id="1612624"/>
    <lineage>
        <taxon>Bacteria</taxon>
        <taxon>Pseudomonadati</taxon>
        <taxon>Pseudomonadota</taxon>
        <taxon>Alphaproteobacteria</taxon>
        <taxon>Hyphomicrobiales</taxon>
        <taxon>Rhizobiaceae</taxon>
        <taxon>Rhizobium/Agrobacterium group</taxon>
        <taxon>Pararhizobium</taxon>
    </lineage>
</organism>
<evidence type="ECO:0000313" key="2">
    <source>
        <dbReference type="EMBL" id="OBZ95026.1"/>
    </source>
</evidence>
<dbReference type="PATRIC" id="fig|1612624.7.peg.4846"/>
<dbReference type="SUPFAM" id="SSF47413">
    <property type="entry name" value="lambda repressor-like DNA-binding domains"/>
    <property type="match status" value="1"/>
</dbReference>
<dbReference type="SMART" id="SM00530">
    <property type="entry name" value="HTH_XRE"/>
    <property type="match status" value="1"/>
</dbReference>
<feature type="domain" description="HTH cro/C1-type" evidence="1">
    <location>
        <begin position="25"/>
        <end position="78"/>
    </location>
</feature>
<comment type="caution">
    <text evidence="2">The sequence shown here is derived from an EMBL/GenBank/DDBJ whole genome shotgun (WGS) entry which is preliminary data.</text>
</comment>
<protein>
    <submittedName>
        <fullName evidence="2">XRE family transcriptional regulator</fullName>
    </submittedName>
</protein>
<dbReference type="Pfam" id="PF01381">
    <property type="entry name" value="HTH_3"/>
    <property type="match status" value="1"/>
</dbReference>
<dbReference type="AlphaFoldDB" id="A0A1C7P211"/>
<dbReference type="RefSeq" id="WP_068954849.1">
    <property type="nucleotide sequence ID" value="NZ_LGLV01000008.1"/>
</dbReference>
<dbReference type="InterPro" id="IPR010982">
    <property type="entry name" value="Lambda_DNA-bd_dom_sf"/>
</dbReference>
<sequence length="83" mass="8393">MSIALNTIDGLGLGAISGTTVASRVKAYRESAGYSIEDLAVTCGLANSEIAAIEDGTDADPAKLRRIAAALQVPVSALLTTDS</sequence>
<dbReference type="PROSITE" id="PS50943">
    <property type="entry name" value="HTH_CROC1"/>
    <property type="match status" value="1"/>
</dbReference>
<dbReference type="OrthoDB" id="8116852at2"/>
<dbReference type="InterPro" id="IPR001387">
    <property type="entry name" value="Cro/C1-type_HTH"/>
</dbReference>
<name>A0A1C7P211_9HYPH</name>
<gene>
    <name evidence="2" type="ORF">ADU59_14665</name>
</gene>
<evidence type="ECO:0000259" key="1">
    <source>
        <dbReference type="PROSITE" id="PS50943"/>
    </source>
</evidence>
<reference evidence="2 3" key="1">
    <citation type="journal article" date="2016" name="Syst. Appl. Microbiol.">
        <title>Pararhizobium polonicum sp. nov. isolated from tumors on stone fruit rootstocks.</title>
        <authorList>
            <person name="Pulawska J."/>
            <person name="Kuzmanovic N."/>
            <person name="Willems A."/>
            <person name="Pothier J.F."/>
        </authorList>
    </citation>
    <scope>NUCLEOTIDE SEQUENCE [LARGE SCALE GENOMIC DNA]</scope>
    <source>
        <strain evidence="2 3">F5.1</strain>
    </source>
</reference>
<evidence type="ECO:0000313" key="3">
    <source>
        <dbReference type="Proteomes" id="UP000093111"/>
    </source>
</evidence>
<dbReference type="Proteomes" id="UP000093111">
    <property type="component" value="Unassembled WGS sequence"/>
</dbReference>
<dbReference type="EMBL" id="LGLV01000008">
    <property type="protein sequence ID" value="OBZ95026.1"/>
    <property type="molecule type" value="Genomic_DNA"/>
</dbReference>
<keyword evidence="3" id="KW-1185">Reference proteome</keyword>
<accession>A0A1C7P211</accession>
<dbReference type="GO" id="GO:0003677">
    <property type="term" value="F:DNA binding"/>
    <property type="evidence" value="ECO:0007669"/>
    <property type="project" value="InterPro"/>
</dbReference>
<dbReference type="CDD" id="cd00093">
    <property type="entry name" value="HTH_XRE"/>
    <property type="match status" value="1"/>
</dbReference>
<proteinExistence type="predicted"/>